<dbReference type="Pfam" id="PF00909">
    <property type="entry name" value="Ammonium_transp"/>
    <property type="match status" value="1"/>
</dbReference>
<gene>
    <name evidence="7" type="primary">AMT1-1</name>
    <name evidence="7" type="ORF">NPIL_522842</name>
</gene>
<feature type="transmembrane region" description="Helical" evidence="5">
    <location>
        <begin position="82"/>
        <end position="100"/>
    </location>
</feature>
<dbReference type="GO" id="GO:0005886">
    <property type="term" value="C:plasma membrane"/>
    <property type="evidence" value="ECO:0007669"/>
    <property type="project" value="TreeGrafter"/>
</dbReference>
<evidence type="ECO:0000256" key="4">
    <source>
        <dbReference type="ARBA" id="ARBA00023136"/>
    </source>
</evidence>
<comment type="subcellular location">
    <subcellularLocation>
        <location evidence="1">Membrane</location>
        <topology evidence="1">Multi-pass membrane protein</topology>
    </subcellularLocation>
</comment>
<feature type="transmembrane region" description="Helical" evidence="5">
    <location>
        <begin position="151"/>
        <end position="179"/>
    </location>
</feature>
<dbReference type="PANTHER" id="PTHR11730:SF58">
    <property type="entry name" value="AMMONIUM TRANSPORTER"/>
    <property type="match status" value="1"/>
</dbReference>
<accession>A0A8X6PWF3</accession>
<dbReference type="AlphaFoldDB" id="A0A8X6PWF3"/>
<keyword evidence="4 5" id="KW-0472">Membrane</keyword>
<keyword evidence="2 5" id="KW-0812">Transmembrane</keyword>
<dbReference type="SUPFAM" id="SSF111352">
    <property type="entry name" value="Ammonium transporter"/>
    <property type="match status" value="1"/>
</dbReference>
<organism evidence="7 8">
    <name type="scientific">Nephila pilipes</name>
    <name type="common">Giant wood spider</name>
    <name type="synonym">Nephila maculata</name>
    <dbReference type="NCBI Taxonomy" id="299642"/>
    <lineage>
        <taxon>Eukaryota</taxon>
        <taxon>Metazoa</taxon>
        <taxon>Ecdysozoa</taxon>
        <taxon>Arthropoda</taxon>
        <taxon>Chelicerata</taxon>
        <taxon>Arachnida</taxon>
        <taxon>Araneae</taxon>
        <taxon>Araneomorphae</taxon>
        <taxon>Entelegynae</taxon>
        <taxon>Araneoidea</taxon>
        <taxon>Nephilidae</taxon>
        <taxon>Nephila</taxon>
    </lineage>
</organism>
<evidence type="ECO:0000256" key="3">
    <source>
        <dbReference type="ARBA" id="ARBA00022989"/>
    </source>
</evidence>
<evidence type="ECO:0000259" key="6">
    <source>
        <dbReference type="Pfam" id="PF00909"/>
    </source>
</evidence>
<dbReference type="EMBL" id="BMAW01024805">
    <property type="protein sequence ID" value="GFT89577.1"/>
    <property type="molecule type" value="Genomic_DNA"/>
</dbReference>
<evidence type="ECO:0000256" key="5">
    <source>
        <dbReference type="SAM" id="Phobius"/>
    </source>
</evidence>
<sequence>MEKRNPSDQIFKEPMHFRFVIHSDYLSDLLIEYLAIWLWLAEEENNFYVKDGIHDVPILMNAVMGSLVAISGGCTIVRPWEALVIGMVAALLVLFSIPIIDSLHIDDPTNTFAVHGVAGAWGMLAIGLFSVKDNMRNYTRDLNGLFKGGGWKLIGIQAMSCGILFSWSILVSSILLYIVHKAIGMRMPLEEEILGPDYVDHCLKHDGNAQIIKSFKEKTKQMRRY</sequence>
<protein>
    <submittedName>
        <fullName evidence="7">Ammonium transporter 1 member 1</fullName>
    </submittedName>
</protein>
<evidence type="ECO:0000313" key="8">
    <source>
        <dbReference type="Proteomes" id="UP000887013"/>
    </source>
</evidence>
<dbReference type="GO" id="GO:0097272">
    <property type="term" value="P:ammonium homeostasis"/>
    <property type="evidence" value="ECO:0007669"/>
    <property type="project" value="TreeGrafter"/>
</dbReference>
<dbReference type="InterPro" id="IPR024041">
    <property type="entry name" value="NH4_transpt_AmtB-like_dom"/>
</dbReference>
<evidence type="ECO:0000313" key="7">
    <source>
        <dbReference type="EMBL" id="GFT89577.1"/>
    </source>
</evidence>
<feature type="domain" description="Ammonium transporter AmtB-like" evidence="6">
    <location>
        <begin position="49"/>
        <end position="201"/>
    </location>
</feature>
<name>A0A8X6PWF3_NEPPI</name>
<evidence type="ECO:0000256" key="2">
    <source>
        <dbReference type="ARBA" id="ARBA00022692"/>
    </source>
</evidence>
<dbReference type="Gene3D" id="1.10.3430.10">
    <property type="entry name" value="Ammonium transporter AmtB like domains"/>
    <property type="match status" value="1"/>
</dbReference>
<dbReference type="GO" id="GO:0008519">
    <property type="term" value="F:ammonium channel activity"/>
    <property type="evidence" value="ECO:0007669"/>
    <property type="project" value="InterPro"/>
</dbReference>
<feature type="transmembrane region" description="Helical" evidence="5">
    <location>
        <begin position="52"/>
        <end position="70"/>
    </location>
</feature>
<evidence type="ECO:0000256" key="1">
    <source>
        <dbReference type="ARBA" id="ARBA00004141"/>
    </source>
</evidence>
<feature type="transmembrane region" description="Helical" evidence="5">
    <location>
        <begin position="21"/>
        <end position="40"/>
    </location>
</feature>
<dbReference type="OrthoDB" id="6423016at2759"/>
<comment type="caution">
    <text evidence="7">The sequence shown here is derived from an EMBL/GenBank/DDBJ whole genome shotgun (WGS) entry which is preliminary data.</text>
</comment>
<keyword evidence="8" id="KW-1185">Reference proteome</keyword>
<reference evidence="7" key="1">
    <citation type="submission" date="2020-08" db="EMBL/GenBank/DDBJ databases">
        <title>Multicomponent nature underlies the extraordinary mechanical properties of spider dragline silk.</title>
        <authorList>
            <person name="Kono N."/>
            <person name="Nakamura H."/>
            <person name="Mori M."/>
            <person name="Yoshida Y."/>
            <person name="Ohtoshi R."/>
            <person name="Malay A.D."/>
            <person name="Moran D.A.P."/>
            <person name="Tomita M."/>
            <person name="Numata K."/>
            <person name="Arakawa K."/>
        </authorList>
    </citation>
    <scope>NUCLEOTIDE SEQUENCE</scope>
</reference>
<dbReference type="InterPro" id="IPR029020">
    <property type="entry name" value="Ammonium/urea_transptr"/>
</dbReference>
<proteinExistence type="predicted"/>
<dbReference type="PANTHER" id="PTHR11730">
    <property type="entry name" value="AMMONIUM TRANSPORTER"/>
    <property type="match status" value="1"/>
</dbReference>
<keyword evidence="3 5" id="KW-1133">Transmembrane helix</keyword>
<dbReference type="Proteomes" id="UP000887013">
    <property type="component" value="Unassembled WGS sequence"/>
</dbReference>